<dbReference type="SUPFAM" id="SSF48239">
    <property type="entry name" value="Terpenoid cyclases/Protein prenyltransferases"/>
    <property type="match status" value="1"/>
</dbReference>
<proteinExistence type="inferred from homology"/>
<evidence type="ECO:0000256" key="2">
    <source>
        <dbReference type="ARBA" id="ARBA00010497"/>
    </source>
</evidence>
<dbReference type="GO" id="GO:0005965">
    <property type="term" value="C:protein farnesyltransferase complex"/>
    <property type="evidence" value="ECO:0007669"/>
    <property type="project" value="TreeGrafter"/>
</dbReference>
<evidence type="ECO:0000313" key="9">
    <source>
        <dbReference type="EMBL" id="MCH79414.1"/>
    </source>
</evidence>
<comment type="similarity">
    <text evidence="2">Belongs to the protein prenyltransferase subunit beta family.</text>
</comment>
<evidence type="ECO:0000259" key="8">
    <source>
        <dbReference type="Pfam" id="PF00432"/>
    </source>
</evidence>
<dbReference type="EMBL" id="LXQA010000098">
    <property type="protein sequence ID" value="MCH79414.1"/>
    <property type="molecule type" value="Genomic_DNA"/>
</dbReference>
<dbReference type="InterPro" id="IPR001330">
    <property type="entry name" value="Prenyltrans"/>
</dbReference>
<accession>A0A392LXP0</accession>
<dbReference type="InterPro" id="IPR027417">
    <property type="entry name" value="P-loop_NTPase"/>
</dbReference>
<keyword evidence="10" id="KW-1185">Reference proteome</keyword>
<feature type="domain" description="Prenyltransferase alpha-alpha toroid" evidence="8">
    <location>
        <begin position="18"/>
        <end position="103"/>
    </location>
</feature>
<evidence type="ECO:0000256" key="5">
    <source>
        <dbReference type="ARBA" id="ARBA00022723"/>
    </source>
</evidence>
<evidence type="ECO:0000256" key="3">
    <source>
        <dbReference type="ARBA" id="ARBA00022602"/>
    </source>
</evidence>
<name>A0A392LXP0_9FABA</name>
<comment type="caution">
    <text evidence="9">The sequence shown here is derived from an EMBL/GenBank/DDBJ whole genome shotgun (WGS) entry which is preliminary data.</text>
</comment>
<dbReference type="Gene3D" id="3.40.50.300">
    <property type="entry name" value="P-loop containing nucleotide triphosphate hydrolases"/>
    <property type="match status" value="1"/>
</dbReference>
<keyword evidence="4 9" id="KW-0808">Transferase</keyword>
<dbReference type="AlphaFoldDB" id="A0A392LXP0"/>
<dbReference type="PANTHER" id="PTHR11774">
    <property type="entry name" value="GERANYLGERANYL TRANSFERASE TYPE BETA SUBUNIT"/>
    <property type="match status" value="1"/>
</dbReference>
<dbReference type="InterPro" id="IPR045089">
    <property type="entry name" value="PGGT1B-like"/>
</dbReference>
<dbReference type="GO" id="GO:0046872">
    <property type="term" value="F:metal ion binding"/>
    <property type="evidence" value="ECO:0007669"/>
    <property type="project" value="UniProtKB-KW"/>
</dbReference>
<comment type="cofactor">
    <cofactor evidence="1">
        <name>Zn(2+)</name>
        <dbReference type="ChEBI" id="CHEBI:29105"/>
    </cofactor>
</comment>
<keyword evidence="6" id="KW-0677">Repeat</keyword>
<dbReference type="PANTHER" id="PTHR11774:SF6">
    <property type="entry name" value="PROTEIN FARNESYLTRANSFERASE SUBUNIT BETA"/>
    <property type="match status" value="1"/>
</dbReference>
<evidence type="ECO:0000313" key="10">
    <source>
        <dbReference type="Proteomes" id="UP000265520"/>
    </source>
</evidence>
<organism evidence="9 10">
    <name type="scientific">Trifolium medium</name>
    <dbReference type="NCBI Taxonomy" id="97028"/>
    <lineage>
        <taxon>Eukaryota</taxon>
        <taxon>Viridiplantae</taxon>
        <taxon>Streptophyta</taxon>
        <taxon>Embryophyta</taxon>
        <taxon>Tracheophyta</taxon>
        <taxon>Spermatophyta</taxon>
        <taxon>Magnoliopsida</taxon>
        <taxon>eudicotyledons</taxon>
        <taxon>Gunneridae</taxon>
        <taxon>Pentapetalae</taxon>
        <taxon>rosids</taxon>
        <taxon>fabids</taxon>
        <taxon>Fabales</taxon>
        <taxon>Fabaceae</taxon>
        <taxon>Papilionoideae</taxon>
        <taxon>50 kb inversion clade</taxon>
        <taxon>NPAAA clade</taxon>
        <taxon>Hologalegina</taxon>
        <taxon>IRL clade</taxon>
        <taxon>Trifolieae</taxon>
        <taxon>Trifolium</taxon>
    </lineage>
</organism>
<gene>
    <name evidence="9" type="ORF">A2U01_0000163</name>
</gene>
<evidence type="ECO:0000256" key="4">
    <source>
        <dbReference type="ARBA" id="ARBA00022679"/>
    </source>
</evidence>
<keyword evidence="5" id="KW-0479">Metal-binding</keyword>
<dbReference type="Pfam" id="PF00432">
    <property type="entry name" value="Prenyltrans"/>
    <property type="match status" value="1"/>
</dbReference>
<dbReference type="InterPro" id="IPR008930">
    <property type="entry name" value="Terpenoid_cyclase/PrenylTrfase"/>
</dbReference>
<dbReference type="Gene3D" id="1.50.10.20">
    <property type="match status" value="1"/>
</dbReference>
<evidence type="ECO:0000256" key="7">
    <source>
        <dbReference type="ARBA" id="ARBA00022833"/>
    </source>
</evidence>
<reference evidence="9 10" key="1">
    <citation type="journal article" date="2018" name="Front. Plant Sci.">
        <title>Red Clover (Trifolium pratense) and Zigzag Clover (T. medium) - A Picture of Genomic Similarities and Differences.</title>
        <authorList>
            <person name="Dluhosova J."/>
            <person name="Istvanek J."/>
            <person name="Nedelnik J."/>
            <person name="Repkova J."/>
        </authorList>
    </citation>
    <scope>NUCLEOTIDE SEQUENCE [LARGE SCALE GENOMIC DNA]</scope>
    <source>
        <strain evidence="10">cv. 10/8</strain>
        <tissue evidence="9">Leaf</tissue>
    </source>
</reference>
<dbReference type="GO" id="GO:0004660">
    <property type="term" value="F:protein farnesyltransferase activity"/>
    <property type="evidence" value="ECO:0007669"/>
    <property type="project" value="TreeGrafter"/>
</dbReference>
<dbReference type="FunFam" id="3.40.50.300:FF:002861">
    <property type="entry name" value="Cell division control protein 48 homolog E"/>
    <property type="match status" value="1"/>
</dbReference>
<evidence type="ECO:0000256" key="1">
    <source>
        <dbReference type="ARBA" id="ARBA00001947"/>
    </source>
</evidence>
<dbReference type="Proteomes" id="UP000265520">
    <property type="component" value="Unassembled WGS sequence"/>
</dbReference>
<keyword evidence="3" id="KW-0637">Prenyltransferase</keyword>
<dbReference type="SUPFAM" id="SSF52540">
    <property type="entry name" value="P-loop containing nucleoside triphosphate hydrolases"/>
    <property type="match status" value="1"/>
</dbReference>
<keyword evidence="7" id="KW-0862">Zinc</keyword>
<evidence type="ECO:0000256" key="6">
    <source>
        <dbReference type="ARBA" id="ARBA00022737"/>
    </source>
</evidence>
<feature type="non-terminal residue" evidence="9">
    <location>
        <position position="331"/>
    </location>
</feature>
<sequence>MHDGGEIDARACYTAIFGGIAGEPGFEAHGGYTFCGLAAMILIGEANRLDLPRLLDWAVFRQGKECGFQGRTNKLVDGCYSFWQGGAVALLQRLHSIIDEQMAEASQFSTRSDVHEEHESLAGTSSHATCCIKHEESFDPHSTSESFSQQSYEILLSFSRKASIHNLSSFNSVLFILQSRRIHMKVDKAPLESYADIGGLDAQIHEIKDAVELPLTHPELYEDIGIKPPKGVILYGEPGTGKTLLAKMCTLYSLEMIVCIVYDVGSSLTYCIYITGKLPLLDPFSGIYLLTSCGDIENLEVVSQIAATDIFAWWKLCFFVLIDPSVLVLAL</sequence>
<protein>
    <submittedName>
        <fullName evidence="9">Protein farnesyltransferase subunit beta-like</fullName>
    </submittedName>
</protein>